<keyword evidence="3" id="KW-0805">Transcription regulation</keyword>
<dbReference type="Gene3D" id="3.40.50.2300">
    <property type="match status" value="1"/>
</dbReference>
<dbReference type="InterPro" id="IPR029787">
    <property type="entry name" value="Nucleotide_cyclase"/>
</dbReference>
<protein>
    <submittedName>
        <fullName evidence="9">Response regulator</fullName>
    </submittedName>
</protein>
<evidence type="ECO:0000256" key="5">
    <source>
        <dbReference type="ARBA" id="ARBA00023163"/>
    </source>
</evidence>
<evidence type="ECO:0000313" key="9">
    <source>
        <dbReference type="EMBL" id="MDO1533490.1"/>
    </source>
</evidence>
<dbReference type="PROSITE" id="PS50125">
    <property type="entry name" value="GUANYLATE_CYCLASE_2"/>
    <property type="match status" value="1"/>
</dbReference>
<reference evidence="9" key="1">
    <citation type="submission" date="2023-06" db="EMBL/GenBank/DDBJ databases">
        <authorList>
            <person name="Jiang Y."/>
            <person name="Liu Q."/>
        </authorList>
    </citation>
    <scope>NUCLEOTIDE SEQUENCE</scope>
    <source>
        <strain evidence="9">CGMCC 1.12090</strain>
    </source>
</reference>
<accession>A0ABT8S416</accession>
<dbReference type="Proteomes" id="UP001169027">
    <property type="component" value="Unassembled WGS sequence"/>
</dbReference>
<comment type="caution">
    <text evidence="9">The sequence shown here is derived from an EMBL/GenBank/DDBJ whole genome shotgun (WGS) entry which is preliminary data.</text>
</comment>
<keyword evidence="5" id="KW-0804">Transcription</keyword>
<keyword evidence="1 6" id="KW-0597">Phosphoprotein</keyword>
<dbReference type="SMART" id="SM00448">
    <property type="entry name" value="REC"/>
    <property type="match status" value="1"/>
</dbReference>
<evidence type="ECO:0000256" key="1">
    <source>
        <dbReference type="ARBA" id="ARBA00022553"/>
    </source>
</evidence>
<dbReference type="SUPFAM" id="SSF52172">
    <property type="entry name" value="CheY-like"/>
    <property type="match status" value="1"/>
</dbReference>
<feature type="domain" description="Response regulatory" evidence="7">
    <location>
        <begin position="6"/>
        <end position="122"/>
    </location>
</feature>
<evidence type="ECO:0000256" key="6">
    <source>
        <dbReference type="PROSITE-ProRule" id="PRU00169"/>
    </source>
</evidence>
<feature type="modified residue" description="4-aspartylphosphate" evidence="6">
    <location>
        <position position="55"/>
    </location>
</feature>
<dbReference type="PANTHER" id="PTHR48111">
    <property type="entry name" value="REGULATOR OF RPOS"/>
    <property type="match status" value="1"/>
</dbReference>
<evidence type="ECO:0000256" key="4">
    <source>
        <dbReference type="ARBA" id="ARBA00023125"/>
    </source>
</evidence>
<evidence type="ECO:0000256" key="3">
    <source>
        <dbReference type="ARBA" id="ARBA00023015"/>
    </source>
</evidence>
<gene>
    <name evidence="9" type="ORF">Q2T77_14430</name>
</gene>
<evidence type="ECO:0000256" key="2">
    <source>
        <dbReference type="ARBA" id="ARBA00023012"/>
    </source>
</evidence>
<dbReference type="EMBL" id="JAUKVY010000009">
    <property type="protein sequence ID" value="MDO1533490.1"/>
    <property type="molecule type" value="Genomic_DNA"/>
</dbReference>
<dbReference type="Pfam" id="PF00211">
    <property type="entry name" value="Guanylate_cyc"/>
    <property type="match status" value="1"/>
</dbReference>
<evidence type="ECO:0000259" key="8">
    <source>
        <dbReference type="PROSITE" id="PS50125"/>
    </source>
</evidence>
<sequence>MRTPPRILIVDDNATNVKVLQARLGSEGYEVVSAADGEEGLAAARTLAPDLILLDLMMPKIDGIEVCKRLRADPAFPFTPIIIVTAMADLKDVVAGLEAGGDEYLTKPVDHAALAARVRSMLRIKALHDEVEALVAQMKGWNATLEQRVATQVAELERVGRLRRFFSPQLAEAIVSGGAEDPLQSHRREITVVFLDLRGFTAFAEIAEPEEVMGVLRQYHGAAGELILAHEGTLEHFTGDGMMIFFNDPVPVADAAERAVRMSLAIRERIGSLADAWLRRGYSLGLGIGIAQGFATLGAIGFEGRWDYGAIGTVTNLAARLCGEAASHQILISRKVHAQLEPMLEVDPVPALNLKGFQRPVDAFSVRGIKS</sequence>
<proteinExistence type="predicted"/>
<organism evidence="9 10">
    <name type="scientific">Variovorax ginsengisoli</name>
    <dbReference type="NCBI Taxonomy" id="363844"/>
    <lineage>
        <taxon>Bacteria</taxon>
        <taxon>Pseudomonadati</taxon>
        <taxon>Pseudomonadota</taxon>
        <taxon>Betaproteobacteria</taxon>
        <taxon>Burkholderiales</taxon>
        <taxon>Comamonadaceae</taxon>
        <taxon>Variovorax</taxon>
    </lineage>
</organism>
<dbReference type="SMART" id="SM00044">
    <property type="entry name" value="CYCc"/>
    <property type="match status" value="1"/>
</dbReference>
<name>A0ABT8S416_9BURK</name>
<keyword evidence="2" id="KW-0902">Two-component regulatory system</keyword>
<keyword evidence="10" id="KW-1185">Reference proteome</keyword>
<feature type="domain" description="Guanylate cyclase" evidence="8">
    <location>
        <begin position="191"/>
        <end position="322"/>
    </location>
</feature>
<dbReference type="InterPro" id="IPR001789">
    <property type="entry name" value="Sig_transdc_resp-reg_receiver"/>
</dbReference>
<dbReference type="CDD" id="cd07302">
    <property type="entry name" value="CHD"/>
    <property type="match status" value="1"/>
</dbReference>
<keyword evidence="4" id="KW-0238">DNA-binding</keyword>
<dbReference type="InterPro" id="IPR039420">
    <property type="entry name" value="WalR-like"/>
</dbReference>
<dbReference type="InterPro" id="IPR011006">
    <property type="entry name" value="CheY-like_superfamily"/>
</dbReference>
<dbReference type="Pfam" id="PF00072">
    <property type="entry name" value="Response_reg"/>
    <property type="match status" value="1"/>
</dbReference>
<dbReference type="InterPro" id="IPR001054">
    <property type="entry name" value="A/G_cyclase"/>
</dbReference>
<dbReference type="Gene3D" id="3.30.70.1230">
    <property type="entry name" value="Nucleotide cyclase"/>
    <property type="match status" value="1"/>
</dbReference>
<dbReference type="CDD" id="cd17538">
    <property type="entry name" value="REC_D1_PleD-like"/>
    <property type="match status" value="1"/>
</dbReference>
<dbReference type="PROSITE" id="PS50110">
    <property type="entry name" value="RESPONSE_REGULATORY"/>
    <property type="match status" value="1"/>
</dbReference>
<dbReference type="RefSeq" id="WP_301810153.1">
    <property type="nucleotide sequence ID" value="NZ_JAUJZH010000009.1"/>
</dbReference>
<dbReference type="SUPFAM" id="SSF55073">
    <property type="entry name" value="Nucleotide cyclase"/>
    <property type="match status" value="1"/>
</dbReference>
<evidence type="ECO:0000259" key="7">
    <source>
        <dbReference type="PROSITE" id="PS50110"/>
    </source>
</evidence>
<dbReference type="PANTHER" id="PTHR48111:SF1">
    <property type="entry name" value="TWO-COMPONENT RESPONSE REGULATOR ORR33"/>
    <property type="match status" value="1"/>
</dbReference>
<evidence type="ECO:0000313" key="10">
    <source>
        <dbReference type="Proteomes" id="UP001169027"/>
    </source>
</evidence>